<dbReference type="GO" id="GO:0043565">
    <property type="term" value="F:sequence-specific DNA binding"/>
    <property type="evidence" value="ECO:0007669"/>
    <property type="project" value="InterPro"/>
</dbReference>
<proteinExistence type="predicted"/>
<dbReference type="SUPFAM" id="SSF55874">
    <property type="entry name" value="ATPase domain of HSP90 chaperone/DNA topoisomerase II/histidine kinase"/>
    <property type="match status" value="1"/>
</dbReference>
<dbReference type="InterPro" id="IPR036097">
    <property type="entry name" value="HisK_dim/P_sf"/>
</dbReference>
<feature type="transmembrane region" description="Helical" evidence="8">
    <location>
        <begin position="725"/>
        <end position="746"/>
    </location>
</feature>
<accession>A0A316FXD4</accession>
<feature type="domain" description="HTH araC/xylS-type" evidence="9">
    <location>
        <begin position="1237"/>
        <end position="1335"/>
    </location>
</feature>
<feature type="modified residue" description="4-aspartylphosphate" evidence="6">
    <location>
        <position position="1125"/>
    </location>
</feature>
<keyword evidence="8" id="KW-1133">Transmembrane helix</keyword>
<keyword evidence="5" id="KW-0804">Transcription</keyword>
<dbReference type="SMART" id="SM00448">
    <property type="entry name" value="REC"/>
    <property type="match status" value="1"/>
</dbReference>
<dbReference type="PROSITE" id="PS01124">
    <property type="entry name" value="HTH_ARAC_FAMILY_2"/>
    <property type="match status" value="1"/>
</dbReference>
<dbReference type="PANTHER" id="PTHR43547">
    <property type="entry name" value="TWO-COMPONENT HISTIDINE KINASE"/>
    <property type="match status" value="1"/>
</dbReference>
<evidence type="ECO:0000313" key="13">
    <source>
        <dbReference type="Proteomes" id="UP000245790"/>
    </source>
</evidence>
<evidence type="ECO:0000256" key="2">
    <source>
        <dbReference type="ARBA" id="ARBA00012438"/>
    </source>
</evidence>
<feature type="compositionally biased region" description="Polar residues" evidence="7">
    <location>
        <begin position="1047"/>
        <end position="1060"/>
    </location>
</feature>
<dbReference type="Gene3D" id="1.10.10.60">
    <property type="entry name" value="Homeodomain-like"/>
    <property type="match status" value="2"/>
</dbReference>
<dbReference type="PANTHER" id="PTHR43547:SF2">
    <property type="entry name" value="HYBRID SIGNAL TRANSDUCTION HISTIDINE KINASE C"/>
    <property type="match status" value="1"/>
</dbReference>
<dbReference type="Pfam" id="PF00512">
    <property type="entry name" value="HisKA"/>
    <property type="match status" value="1"/>
</dbReference>
<keyword evidence="8" id="KW-0812">Transmembrane</keyword>
<dbReference type="GO" id="GO:0003700">
    <property type="term" value="F:DNA-binding transcription factor activity"/>
    <property type="evidence" value="ECO:0007669"/>
    <property type="project" value="InterPro"/>
</dbReference>
<dbReference type="InterPro" id="IPR013783">
    <property type="entry name" value="Ig-like_fold"/>
</dbReference>
<organism evidence="12 13">
    <name type="scientific">Pleionea mediterranea</name>
    <dbReference type="NCBI Taxonomy" id="523701"/>
    <lineage>
        <taxon>Bacteria</taxon>
        <taxon>Pseudomonadati</taxon>
        <taxon>Pseudomonadota</taxon>
        <taxon>Gammaproteobacteria</taxon>
        <taxon>Oceanospirillales</taxon>
        <taxon>Pleioneaceae</taxon>
        <taxon>Pleionea</taxon>
    </lineage>
</organism>
<dbReference type="CDD" id="cd00075">
    <property type="entry name" value="HATPase"/>
    <property type="match status" value="1"/>
</dbReference>
<dbReference type="Pfam" id="PF12833">
    <property type="entry name" value="HTH_18"/>
    <property type="match status" value="1"/>
</dbReference>
<evidence type="ECO:0000256" key="7">
    <source>
        <dbReference type="SAM" id="MobiDB-lite"/>
    </source>
</evidence>
<dbReference type="Pfam" id="PF02518">
    <property type="entry name" value="HATPase_c"/>
    <property type="match status" value="1"/>
</dbReference>
<feature type="domain" description="Histidine kinase" evidence="10">
    <location>
        <begin position="791"/>
        <end position="1004"/>
    </location>
</feature>
<dbReference type="EC" id="2.7.13.3" evidence="2"/>
<evidence type="ECO:0000256" key="6">
    <source>
        <dbReference type="PROSITE-ProRule" id="PRU00169"/>
    </source>
</evidence>
<dbReference type="OrthoDB" id="9809766at2"/>
<dbReference type="PRINTS" id="PR00344">
    <property type="entry name" value="BCTRLSENSOR"/>
</dbReference>
<evidence type="ECO:0000259" key="11">
    <source>
        <dbReference type="PROSITE" id="PS50110"/>
    </source>
</evidence>
<dbReference type="SUPFAM" id="SSF47384">
    <property type="entry name" value="Homodimeric domain of signal transducing histidine kinase"/>
    <property type="match status" value="1"/>
</dbReference>
<dbReference type="SUPFAM" id="SSF52172">
    <property type="entry name" value="CheY-like"/>
    <property type="match status" value="1"/>
</dbReference>
<dbReference type="InterPro" id="IPR001789">
    <property type="entry name" value="Sig_transdc_resp-reg_receiver"/>
</dbReference>
<dbReference type="InterPro" id="IPR004358">
    <property type="entry name" value="Sig_transdc_His_kin-like_C"/>
</dbReference>
<keyword evidence="3 6" id="KW-0597">Phosphoprotein</keyword>
<keyword evidence="8" id="KW-0472">Membrane</keyword>
<keyword evidence="12" id="KW-0808">Transferase</keyword>
<dbReference type="GO" id="GO:0000155">
    <property type="term" value="F:phosphorelay sensor kinase activity"/>
    <property type="evidence" value="ECO:0007669"/>
    <property type="project" value="InterPro"/>
</dbReference>
<evidence type="ECO:0000256" key="5">
    <source>
        <dbReference type="ARBA" id="ARBA00023163"/>
    </source>
</evidence>
<evidence type="ECO:0000256" key="1">
    <source>
        <dbReference type="ARBA" id="ARBA00000085"/>
    </source>
</evidence>
<dbReference type="Gene3D" id="3.30.565.10">
    <property type="entry name" value="Histidine kinase-like ATPase, C-terminal domain"/>
    <property type="match status" value="1"/>
</dbReference>
<dbReference type="SMART" id="SM00388">
    <property type="entry name" value="HisKA"/>
    <property type="match status" value="1"/>
</dbReference>
<gene>
    <name evidence="12" type="ORF">C8D97_10362</name>
</gene>
<evidence type="ECO:0000256" key="3">
    <source>
        <dbReference type="ARBA" id="ARBA00022553"/>
    </source>
</evidence>
<evidence type="ECO:0000256" key="8">
    <source>
        <dbReference type="SAM" id="Phobius"/>
    </source>
</evidence>
<dbReference type="InterPro" id="IPR003661">
    <property type="entry name" value="HisK_dim/P_dom"/>
</dbReference>
<keyword evidence="12" id="KW-0418">Kinase</keyword>
<dbReference type="Gene3D" id="1.10.287.130">
    <property type="match status" value="1"/>
</dbReference>
<dbReference type="InterPro" id="IPR018060">
    <property type="entry name" value="HTH_AraC"/>
</dbReference>
<name>A0A316FXD4_9GAMM</name>
<comment type="caution">
    <text evidence="12">The sequence shown here is derived from an EMBL/GenBank/DDBJ whole genome shotgun (WGS) entry which is preliminary data.</text>
</comment>
<dbReference type="InterPro" id="IPR011006">
    <property type="entry name" value="CheY-like_superfamily"/>
</dbReference>
<dbReference type="EMBL" id="QGGU01000003">
    <property type="protein sequence ID" value="PWK53239.1"/>
    <property type="molecule type" value="Genomic_DNA"/>
</dbReference>
<dbReference type="SMART" id="SM00342">
    <property type="entry name" value="HTH_ARAC"/>
    <property type="match status" value="1"/>
</dbReference>
<evidence type="ECO:0000256" key="4">
    <source>
        <dbReference type="ARBA" id="ARBA00023015"/>
    </source>
</evidence>
<dbReference type="CDD" id="cd00082">
    <property type="entry name" value="HisKA"/>
    <property type="match status" value="1"/>
</dbReference>
<dbReference type="PROSITE" id="PS50110">
    <property type="entry name" value="RESPONSE_REGULATORY"/>
    <property type="match status" value="1"/>
</dbReference>
<evidence type="ECO:0000259" key="10">
    <source>
        <dbReference type="PROSITE" id="PS50109"/>
    </source>
</evidence>
<dbReference type="Proteomes" id="UP000245790">
    <property type="component" value="Unassembled WGS sequence"/>
</dbReference>
<feature type="region of interest" description="Disordered" evidence="7">
    <location>
        <begin position="1043"/>
        <end position="1069"/>
    </location>
</feature>
<dbReference type="SMART" id="SM00387">
    <property type="entry name" value="HATPase_c"/>
    <property type="match status" value="1"/>
</dbReference>
<comment type="catalytic activity">
    <reaction evidence="1">
        <text>ATP + protein L-histidine = ADP + protein N-phospho-L-histidine.</text>
        <dbReference type="EC" id="2.7.13.3"/>
    </reaction>
</comment>
<keyword evidence="4" id="KW-0805">Transcription regulation</keyword>
<dbReference type="InterPro" id="IPR036890">
    <property type="entry name" value="HATPase_C_sf"/>
</dbReference>
<dbReference type="InterPro" id="IPR015943">
    <property type="entry name" value="WD40/YVTN_repeat-like_dom_sf"/>
</dbReference>
<dbReference type="SUPFAM" id="SSF46689">
    <property type="entry name" value="Homeodomain-like"/>
    <property type="match status" value="1"/>
</dbReference>
<dbReference type="PROSITE" id="PS50109">
    <property type="entry name" value="HIS_KIN"/>
    <property type="match status" value="1"/>
</dbReference>
<sequence>MKRSLFSFIKLIFLFFLLIVAKAGAMPLNYSKIQGKYLDDESYLDAVQDKTGRLWLASQSGLFYYDNNDLNKFNSKKHPEFNSLIIWDFEYSYDEESIYIGTSMGVYQYFIDEERLDEINYSDKVKVTQLSKVEGDYYAVHENIVFKIDQKKNILKKEYELNESVIHFGLLGDEVYFATRQGLYVLTDDRKFKKVSDKTFYHFEQVNGQNYFFSSYEILYGLVSDLSSVSLLGGEDGCIGKVEDAIAIGELVWFASQFSGVCVFDPKRKTVSRYFIENKSAFKKIRSGRKFISDISGGLLFLHSEGVQYISPFMQSVVLYKSNNYQLFSLLMQKDDGRIYILSREHLLELEENGDVVQINTHDSTTKYTSSDQSFFYTSVLDESLLIEENIQSNKVENHQLLREVLFFVKVVDDGVIYNSDGELFKYDLKTKKDARLFLNLEKNNALFMLADDFESDGAVGCDFSGKFVFRNSGKLESSSAFNSELRKTGGCLGVLKLRSGNYLVNTNSEFFLYDGNALTYLRDSIAKLRQVYELDGYYLSPFDSKLDFYSLKNNQYISIDLRPYSFGHVDYFSKPVFFDNNTFALAYGNGIAHVDLDILNTPIQNQFIYLRDFKVDDEKLRLTNDINPDNYNNTANVQQLVPYEHELVKLKLTNPNYYDDVHIKFRYRLKGYKDDWQTATKEKYEVTFVSLPPDDYLFEAQASFNGGPWVANTKLRFSVETPFWLTWWAYCIYVISILAMVYGIVRLRTRTLEKRAEKLEHEISLRTEEVQQQKLTIEQLLDRKNKMFANISHEIRTPLTLIISPIKAYLSEPKGKLATTLLHSVLTNAQRLHHLVEQSLEIARLEMKGDTSLVTIELSSFAQLAVEQFHSLAESKKINMKASCSSSVCVLATKESIEILLYNLLSNAIKYTPEGGDVHLEIQVIKDDVLLTVEDSGEGIPQAERSKVFERFTRLEQHQDKEGTGLGLALVKETVESLQGEVDISRSSSLGGCLIKVTLPLATYNDNAVSAISLNGKHGSLDEMGSRPGLVTADTMTDFVEEKPASTKSNSIESGSIDLQSVDESRSVGAQESRPQVLVIEDNNELRRFIVDILEGDFHCLTAKDGLEGTAIALEQVPDLIISDLMMPHKDGIEVARTLRTDMRTSHIPIILLTAKSDIDTRHKAWQSDIDEFIAKPFEHQELIARCRNLLSIRQLLSERLKASAAVSTQGTAAEGLNASQKHLAGVPEKDRQFIHSLESYVADHYHDSQLQMPVAAAALHMSEKQLQRKVRSLLNQSFSEYLRNYRLKIAAEKLKQDHSASEVAFDVGFSSGSYFSTCFKAYFGLTPKNYIEANKN</sequence>
<dbReference type="Gene3D" id="3.40.50.2300">
    <property type="match status" value="1"/>
</dbReference>
<evidence type="ECO:0000313" key="12">
    <source>
        <dbReference type="EMBL" id="PWK53239.1"/>
    </source>
</evidence>
<keyword evidence="13" id="KW-1185">Reference proteome</keyword>
<dbReference type="InterPro" id="IPR009057">
    <property type="entry name" value="Homeodomain-like_sf"/>
</dbReference>
<feature type="domain" description="Response regulatory" evidence="11">
    <location>
        <begin position="1077"/>
        <end position="1192"/>
    </location>
</feature>
<reference evidence="12 13" key="1">
    <citation type="submission" date="2018-05" db="EMBL/GenBank/DDBJ databases">
        <title>Genomic Encyclopedia of Type Strains, Phase IV (KMG-IV): sequencing the most valuable type-strain genomes for metagenomic binning, comparative biology and taxonomic classification.</title>
        <authorList>
            <person name="Goeker M."/>
        </authorList>
    </citation>
    <scope>NUCLEOTIDE SEQUENCE [LARGE SCALE GENOMIC DNA]</scope>
    <source>
        <strain evidence="12 13">DSM 25350</strain>
    </source>
</reference>
<protein>
    <recommendedName>
        <fullName evidence="2">histidine kinase</fullName>
        <ecNumber evidence="2">2.7.13.3</ecNumber>
    </recommendedName>
</protein>
<evidence type="ECO:0000259" key="9">
    <source>
        <dbReference type="PROSITE" id="PS01124"/>
    </source>
</evidence>
<dbReference type="Pfam" id="PF00072">
    <property type="entry name" value="Response_reg"/>
    <property type="match status" value="1"/>
</dbReference>
<dbReference type="Gene3D" id="2.130.10.10">
    <property type="entry name" value="YVTN repeat-like/Quinoprotein amine dehydrogenase"/>
    <property type="match status" value="1"/>
</dbReference>
<dbReference type="InterPro" id="IPR005467">
    <property type="entry name" value="His_kinase_dom"/>
</dbReference>
<dbReference type="InterPro" id="IPR011123">
    <property type="entry name" value="Y_Y_Y"/>
</dbReference>
<dbReference type="Gene3D" id="2.60.40.10">
    <property type="entry name" value="Immunoglobulins"/>
    <property type="match status" value="1"/>
</dbReference>
<dbReference type="Pfam" id="PF07495">
    <property type="entry name" value="Y_Y_Y"/>
    <property type="match status" value="1"/>
</dbReference>
<dbReference type="InterPro" id="IPR003594">
    <property type="entry name" value="HATPase_dom"/>
</dbReference>